<feature type="compositionally biased region" description="Basic residues" evidence="1">
    <location>
        <begin position="551"/>
        <end position="560"/>
    </location>
</feature>
<feature type="domain" description="Transposase IS4-like" evidence="2">
    <location>
        <begin position="178"/>
        <end position="409"/>
    </location>
</feature>
<dbReference type="Pfam" id="PF01609">
    <property type="entry name" value="DDE_Tnp_1"/>
    <property type="match status" value="1"/>
</dbReference>
<dbReference type="GO" id="GO:0006313">
    <property type="term" value="P:DNA transposition"/>
    <property type="evidence" value="ECO:0007669"/>
    <property type="project" value="InterPro"/>
</dbReference>
<dbReference type="InterPro" id="IPR002559">
    <property type="entry name" value="Transposase_11"/>
</dbReference>
<dbReference type="Proteomes" id="UP000250086">
    <property type="component" value="Unassembled WGS sequence"/>
</dbReference>
<dbReference type="PRINTS" id="PR00929">
    <property type="entry name" value="ATHOOK"/>
</dbReference>
<evidence type="ECO:0000313" key="3">
    <source>
        <dbReference type="EMBL" id="SPT68786.1"/>
    </source>
</evidence>
<dbReference type="EMBL" id="UAPV01000001">
    <property type="protein sequence ID" value="SPT68786.1"/>
    <property type="molecule type" value="Genomic_DNA"/>
</dbReference>
<feature type="compositionally biased region" description="Basic and acidic residues" evidence="1">
    <location>
        <begin position="541"/>
        <end position="550"/>
    </location>
</feature>
<keyword evidence="5" id="KW-1185">Reference proteome</keyword>
<sequence>MSIPENIRAVPRPTNTVVVLSGTGRYRYAVRQRSGTKYDAKGKAQPINGAIIGHIIDGRYVAKETKIVSQGVMPDKLSYGASALAFSVVGDIKDDLRAVYECGDVDTILAMALLRVIRPRVTNTRLKSAYEHCFISKFIPYVGLSKNTVAKFIYHLGSNSQLMHDFYARRIDRLLPSCHIAIDGTLKQNTSIVNDLSNFSRKARVKGCRDVSIIYAYVIETMEPLCSMILPGNIIDASAYRAFIRNNNIEKGIIVTDKGFPPNKIRQELAEHKDLHYITPIRRNDVRISEYSLLEFDSAIRYEEKAVVCRKVVTKDGLYLYSFRDISGYAKENTNYIMRTIKNNSFDAQEYKSREEKSGLIVFESDLDLEPSSVYKTFKERWLLELMFNSYKNEEYFDETRVHNDFSVQGLEFINFISTLITSRILNKLEENNVLNGITYGELMEDLNAVWRRTDPPIEGIPDLDDGYWEVGVKSSFEALIKLGLCTNKQAPEKLRKAKAGRPHKEKKEVDSQGVTSEPKPRGRPKKKPEFIGPKRKPGRPKIEKTDKIKRPVGRPKKSS</sequence>
<feature type="compositionally biased region" description="Basic residues" evidence="1">
    <location>
        <begin position="496"/>
        <end position="505"/>
    </location>
</feature>
<feature type="region of interest" description="Disordered" evidence="1">
    <location>
        <begin position="494"/>
        <end position="560"/>
    </location>
</feature>
<evidence type="ECO:0000259" key="2">
    <source>
        <dbReference type="Pfam" id="PF01609"/>
    </source>
</evidence>
<name>A0A2X0W0I5_9GAMM</name>
<accession>A0A2X0W0I5</accession>
<evidence type="ECO:0000256" key="1">
    <source>
        <dbReference type="SAM" id="MobiDB-lite"/>
    </source>
</evidence>
<evidence type="ECO:0000313" key="5">
    <source>
        <dbReference type="Proteomes" id="UP000250086"/>
    </source>
</evidence>
<reference evidence="4 5" key="1">
    <citation type="submission" date="2018-06" db="EMBL/GenBank/DDBJ databases">
        <authorList>
            <consortium name="Pathogen Informatics"/>
            <person name="Doyle S."/>
        </authorList>
    </citation>
    <scope>NUCLEOTIDE SEQUENCE [LARGE SCALE GENOMIC DNA]</scope>
    <source>
        <strain evidence="4 5">NCTC13093</strain>
    </source>
</reference>
<dbReference type="GO" id="GO:0003677">
    <property type="term" value="F:DNA binding"/>
    <property type="evidence" value="ECO:0007669"/>
    <property type="project" value="InterPro"/>
</dbReference>
<dbReference type="GO" id="GO:0004803">
    <property type="term" value="F:transposase activity"/>
    <property type="evidence" value="ECO:0007669"/>
    <property type="project" value="InterPro"/>
</dbReference>
<dbReference type="EMBL" id="UAPV01000009">
    <property type="protein sequence ID" value="SPT78973.1"/>
    <property type="molecule type" value="Genomic_DNA"/>
</dbReference>
<dbReference type="RefSeq" id="WP_113743000.1">
    <property type="nucleotide sequence ID" value="NZ_UAPV01000001.1"/>
</dbReference>
<dbReference type="AlphaFoldDB" id="A0A2X0W0I5"/>
<protein>
    <submittedName>
        <fullName evidence="4">Transposase</fullName>
    </submittedName>
</protein>
<proteinExistence type="predicted"/>
<organism evidence="4 5">
    <name type="scientific">Anaerobiospirillum thomasii</name>
    <dbReference type="NCBI Taxonomy" id="179995"/>
    <lineage>
        <taxon>Bacteria</taxon>
        <taxon>Pseudomonadati</taxon>
        <taxon>Pseudomonadota</taxon>
        <taxon>Gammaproteobacteria</taxon>
        <taxon>Aeromonadales</taxon>
        <taxon>Succinivibrionaceae</taxon>
        <taxon>Anaerobiospirillum</taxon>
    </lineage>
</organism>
<dbReference type="InterPro" id="IPR017956">
    <property type="entry name" value="AT_hook_DNA-bd_motif"/>
</dbReference>
<evidence type="ECO:0000313" key="4">
    <source>
        <dbReference type="EMBL" id="SPT78973.1"/>
    </source>
</evidence>
<gene>
    <name evidence="3" type="ORF">NCTC13093_00123</name>
    <name evidence="4" type="ORF">NCTC13093_02613</name>
</gene>